<proteinExistence type="predicted"/>
<name>A0A218ZF17_9HELO</name>
<evidence type="ECO:0000313" key="3">
    <source>
        <dbReference type="Proteomes" id="UP000242519"/>
    </source>
</evidence>
<organism evidence="2 3">
    <name type="scientific">Diplocarpon coronariae</name>
    <dbReference type="NCBI Taxonomy" id="2795749"/>
    <lineage>
        <taxon>Eukaryota</taxon>
        <taxon>Fungi</taxon>
        <taxon>Dikarya</taxon>
        <taxon>Ascomycota</taxon>
        <taxon>Pezizomycotina</taxon>
        <taxon>Leotiomycetes</taxon>
        <taxon>Helotiales</taxon>
        <taxon>Drepanopezizaceae</taxon>
        <taxon>Diplocarpon</taxon>
    </lineage>
</organism>
<dbReference type="AlphaFoldDB" id="A0A218ZF17"/>
<accession>A0A218ZF17</accession>
<protein>
    <submittedName>
        <fullName evidence="2">Uncharacterized protein</fullName>
    </submittedName>
</protein>
<feature type="chain" id="PRO_5012284609" evidence="1">
    <location>
        <begin position="19"/>
        <end position="202"/>
    </location>
</feature>
<evidence type="ECO:0000256" key="1">
    <source>
        <dbReference type="SAM" id="SignalP"/>
    </source>
</evidence>
<dbReference type="InParanoid" id="A0A218ZF17"/>
<dbReference type="EMBL" id="MZNU01000038">
    <property type="protein sequence ID" value="OWP06669.1"/>
    <property type="molecule type" value="Genomic_DNA"/>
</dbReference>
<comment type="caution">
    <text evidence="2">The sequence shown here is derived from an EMBL/GenBank/DDBJ whole genome shotgun (WGS) entry which is preliminary data.</text>
</comment>
<sequence length="202" mass="21729">MFARLISLLAILAIAINAQLHVRQVEVKTIVITTVVPVTSVIKAPDTTFKITTDVLTTYTTTAGRIDSRVGITRELKKALSLYRSSLPYEECQGILPGYMSRPVATAGDLFNCKAEFTSGAGTASRLNLSPISYTAPTGSTTIYTTVCPVTSYSTNFANVNTLVCTIERTAISLKGCFRQTSTPVSAFKDLFSSFLGVASYL</sequence>
<keyword evidence="1" id="KW-0732">Signal</keyword>
<feature type="signal peptide" evidence="1">
    <location>
        <begin position="1"/>
        <end position="18"/>
    </location>
</feature>
<keyword evidence="3" id="KW-1185">Reference proteome</keyword>
<gene>
    <name evidence="2" type="ORF">B2J93_5148</name>
</gene>
<reference evidence="2 3" key="1">
    <citation type="submission" date="2017-04" db="EMBL/GenBank/DDBJ databases">
        <title>Draft genome sequence of Marssonina coronaria NL1: causal agent of apple blotch.</title>
        <authorList>
            <person name="Cheng Q."/>
        </authorList>
    </citation>
    <scope>NUCLEOTIDE SEQUENCE [LARGE SCALE GENOMIC DNA]</scope>
    <source>
        <strain evidence="2 3">NL1</strain>
    </source>
</reference>
<evidence type="ECO:0000313" key="2">
    <source>
        <dbReference type="EMBL" id="OWP06669.1"/>
    </source>
</evidence>
<dbReference type="Proteomes" id="UP000242519">
    <property type="component" value="Unassembled WGS sequence"/>
</dbReference>